<evidence type="ECO:0000256" key="2">
    <source>
        <dbReference type="ARBA" id="ARBA00022475"/>
    </source>
</evidence>
<organism evidence="14 15">
    <name type="scientific">Haliea salexigens</name>
    <dbReference type="NCBI Taxonomy" id="287487"/>
    <lineage>
        <taxon>Bacteria</taxon>
        <taxon>Pseudomonadati</taxon>
        <taxon>Pseudomonadota</taxon>
        <taxon>Gammaproteobacteria</taxon>
        <taxon>Cellvibrionales</taxon>
        <taxon>Halieaceae</taxon>
        <taxon>Haliea</taxon>
    </lineage>
</organism>
<keyword evidence="7" id="KW-0143">Chaperone</keyword>
<keyword evidence="11 14" id="KW-0413">Isomerase</keyword>
<dbReference type="PROSITE" id="PS50198">
    <property type="entry name" value="PPIC_PPIASE_2"/>
    <property type="match status" value="1"/>
</dbReference>
<dbReference type="Gene3D" id="1.10.4030.10">
    <property type="entry name" value="Porin chaperone SurA, peptide-binding domain"/>
    <property type="match status" value="1"/>
</dbReference>
<keyword evidence="2" id="KW-1003">Cell membrane</keyword>
<keyword evidence="11" id="KW-0697">Rotamase</keyword>
<gene>
    <name evidence="14" type="ORF">DCP75_00490</name>
</gene>
<evidence type="ECO:0000256" key="5">
    <source>
        <dbReference type="ARBA" id="ARBA00022989"/>
    </source>
</evidence>
<dbReference type="InterPro" id="IPR000297">
    <property type="entry name" value="PPIase_PpiC"/>
</dbReference>
<dbReference type="GO" id="GO:0003755">
    <property type="term" value="F:peptidyl-prolyl cis-trans isomerase activity"/>
    <property type="evidence" value="ECO:0007669"/>
    <property type="project" value="UniProtKB-KW"/>
</dbReference>
<dbReference type="InterPro" id="IPR027304">
    <property type="entry name" value="Trigger_fact/SurA_dom_sf"/>
</dbReference>
<dbReference type="Proteomes" id="UP000259273">
    <property type="component" value="Unassembled WGS sequence"/>
</dbReference>
<keyword evidence="4 12" id="KW-0812">Transmembrane</keyword>
<evidence type="ECO:0000313" key="14">
    <source>
        <dbReference type="EMBL" id="HAN26217.1"/>
    </source>
</evidence>
<dbReference type="STRING" id="1121937.GCA_000423125_03516"/>
<evidence type="ECO:0000313" key="15">
    <source>
        <dbReference type="Proteomes" id="UP000259273"/>
    </source>
</evidence>
<evidence type="ECO:0000256" key="1">
    <source>
        <dbReference type="ARBA" id="ARBA00004382"/>
    </source>
</evidence>
<evidence type="ECO:0000256" key="9">
    <source>
        <dbReference type="ARBA" id="ARBA00040743"/>
    </source>
</evidence>
<dbReference type="EMBL" id="DMND01000011">
    <property type="protein sequence ID" value="HAN26217.1"/>
    <property type="molecule type" value="Genomic_DNA"/>
</dbReference>
<dbReference type="Gene3D" id="3.10.50.40">
    <property type="match status" value="1"/>
</dbReference>
<accession>A0A3C1KHP8</accession>
<evidence type="ECO:0000256" key="6">
    <source>
        <dbReference type="ARBA" id="ARBA00023136"/>
    </source>
</evidence>
<comment type="subcellular location">
    <subcellularLocation>
        <location evidence="1">Cell inner membrane</location>
        <topology evidence="1">Single-pass type II membrane protein</topology>
        <orientation evidence="1">Periplasmic side</orientation>
    </subcellularLocation>
</comment>
<dbReference type="Pfam" id="PF00639">
    <property type="entry name" value="Rotamase"/>
    <property type="match status" value="1"/>
</dbReference>
<comment type="caution">
    <text evidence="14">The sequence shown here is derived from an EMBL/GenBank/DDBJ whole genome shotgun (WGS) entry which is preliminary data.</text>
</comment>
<evidence type="ECO:0000259" key="13">
    <source>
        <dbReference type="PROSITE" id="PS50198"/>
    </source>
</evidence>
<feature type="domain" description="PpiC" evidence="13">
    <location>
        <begin position="263"/>
        <end position="362"/>
    </location>
</feature>
<evidence type="ECO:0000256" key="10">
    <source>
        <dbReference type="ARBA" id="ARBA00042775"/>
    </source>
</evidence>
<keyword evidence="3" id="KW-0997">Cell inner membrane</keyword>
<name>A0A3C1KHP8_9GAMM</name>
<dbReference type="InterPro" id="IPR046357">
    <property type="entry name" value="PPIase_dom_sf"/>
</dbReference>
<dbReference type="GO" id="GO:0005886">
    <property type="term" value="C:plasma membrane"/>
    <property type="evidence" value="ECO:0007669"/>
    <property type="project" value="UniProtKB-SubCell"/>
</dbReference>
<evidence type="ECO:0000256" key="8">
    <source>
        <dbReference type="ARBA" id="ARBA00038408"/>
    </source>
</evidence>
<dbReference type="SUPFAM" id="SSF54534">
    <property type="entry name" value="FKBP-like"/>
    <property type="match status" value="1"/>
</dbReference>
<dbReference type="InterPro" id="IPR052029">
    <property type="entry name" value="PpiD_chaperone"/>
</dbReference>
<evidence type="ECO:0000256" key="4">
    <source>
        <dbReference type="ARBA" id="ARBA00022692"/>
    </source>
</evidence>
<dbReference type="PROSITE" id="PS01096">
    <property type="entry name" value="PPIC_PPIASE_1"/>
    <property type="match status" value="1"/>
</dbReference>
<feature type="transmembrane region" description="Helical" evidence="12">
    <location>
        <begin position="12"/>
        <end position="30"/>
    </location>
</feature>
<keyword evidence="6 12" id="KW-0472">Membrane</keyword>
<dbReference type="AlphaFoldDB" id="A0A3C1KHP8"/>
<comment type="similarity">
    <text evidence="8">Belongs to the PpiD chaperone family.</text>
</comment>
<dbReference type="PANTHER" id="PTHR47529">
    <property type="entry name" value="PEPTIDYL-PROLYL CIS-TRANS ISOMERASE D"/>
    <property type="match status" value="1"/>
</dbReference>
<evidence type="ECO:0000256" key="12">
    <source>
        <dbReference type="SAM" id="Phobius"/>
    </source>
</evidence>
<sequence>MLQDIRKTTQGTAAKVVIGLIVISFALFGIESILLGGGGGAVAEVNGEAVTPMELQQAVDTQRRQLIAMMGDNLDPAMLDDQRISAQALEGIVSRKLLMQSARDMGLTVSEAELGAVIAGMEQFQLDGNFSPEMYKSLLASAGFTPASFKSALRDDLILGQVRAGLAGSDFATPAELALTARVVAEQRDVRYLTLPLAPYLDAVEVSEEDLEAFYRENEASFMTPESVVLDYVELTLDDFREPVEEAAIEEEYRIQLDSYQYQTENRVSHILLQRGSDESEADFAARIATVQDELAAGKSFADVAAERSDDVGSAGNGGDLGFSAGDAFPPEMEEAVAALEVDTVSAPVETDAGTHILMVTERRDSEAPSLAELRPELEAGLQEREARVALLLAVEELRDIAFTADSLRAPAQELGLEVLRTEPMTREQRDGPLAEPSVLRAAFSEDVLELGHNSEVLELGGDRFVAVHVHEHNKPTLEPLDAVREEIARSITRERAREALESAAAEAVAELTAGEQSIEALAARENVEWQVELGAQRDSRVLPPAVLQRAFSLPAPDDDNPVADYVIDASGDARIVQLVRVQAGALASLDAEQQRGLRQRIGSEFGALLQVEHEQGLRAAADISVL</sequence>
<evidence type="ECO:0000256" key="11">
    <source>
        <dbReference type="PROSITE-ProRule" id="PRU00278"/>
    </source>
</evidence>
<evidence type="ECO:0000256" key="3">
    <source>
        <dbReference type="ARBA" id="ARBA00022519"/>
    </source>
</evidence>
<dbReference type="InterPro" id="IPR023058">
    <property type="entry name" value="PPIase_PpiC_CS"/>
</dbReference>
<dbReference type="PANTHER" id="PTHR47529:SF1">
    <property type="entry name" value="PERIPLASMIC CHAPERONE PPID"/>
    <property type="match status" value="1"/>
</dbReference>
<protein>
    <recommendedName>
        <fullName evidence="9">Periplasmic chaperone PpiD</fullName>
    </recommendedName>
    <alternativeName>
        <fullName evidence="10">Periplasmic folding chaperone</fullName>
    </alternativeName>
</protein>
<proteinExistence type="inferred from homology"/>
<dbReference type="SUPFAM" id="SSF109998">
    <property type="entry name" value="Triger factor/SurA peptide-binding domain-like"/>
    <property type="match status" value="1"/>
</dbReference>
<reference evidence="14 15" key="1">
    <citation type="journal article" date="2018" name="Nat. Biotechnol.">
        <title>A standardized bacterial taxonomy based on genome phylogeny substantially revises the tree of life.</title>
        <authorList>
            <person name="Parks D.H."/>
            <person name="Chuvochina M."/>
            <person name="Waite D.W."/>
            <person name="Rinke C."/>
            <person name="Skarshewski A."/>
            <person name="Chaumeil P.A."/>
            <person name="Hugenholtz P."/>
        </authorList>
    </citation>
    <scope>NUCLEOTIDE SEQUENCE [LARGE SCALE GENOMIC DNA]</scope>
    <source>
        <strain evidence="14">UBA9158</strain>
    </source>
</reference>
<dbReference type="Pfam" id="PF13624">
    <property type="entry name" value="SurA_N_3"/>
    <property type="match status" value="1"/>
</dbReference>
<evidence type="ECO:0000256" key="7">
    <source>
        <dbReference type="ARBA" id="ARBA00023186"/>
    </source>
</evidence>
<keyword evidence="5 12" id="KW-1133">Transmembrane helix</keyword>